<evidence type="ECO:0000313" key="2">
    <source>
        <dbReference type="EMBL" id="CAE8612339.1"/>
    </source>
</evidence>
<protein>
    <recommendedName>
        <fullName evidence="1">BTB domain-containing protein</fullName>
    </recommendedName>
</protein>
<dbReference type="Gene3D" id="3.30.710.10">
    <property type="entry name" value="Potassium Channel Kv1.1, Chain A"/>
    <property type="match status" value="1"/>
</dbReference>
<proteinExistence type="predicted"/>
<dbReference type="OrthoDB" id="435187at2759"/>
<evidence type="ECO:0000259" key="1">
    <source>
        <dbReference type="PROSITE" id="PS50097"/>
    </source>
</evidence>
<feature type="domain" description="BTB" evidence="1">
    <location>
        <begin position="15"/>
        <end position="89"/>
    </location>
</feature>
<dbReference type="SMART" id="SM00225">
    <property type="entry name" value="BTB"/>
    <property type="match status" value="1"/>
</dbReference>
<keyword evidence="3" id="KW-1185">Reference proteome</keyword>
<dbReference type="InterPro" id="IPR051481">
    <property type="entry name" value="BTB-POZ/Galectin-3-binding"/>
</dbReference>
<comment type="caution">
    <text evidence="2">The sequence shown here is derived from an EMBL/GenBank/DDBJ whole genome shotgun (WGS) entry which is preliminary data.</text>
</comment>
<organism evidence="2 3">
    <name type="scientific">Polarella glacialis</name>
    <name type="common">Dinoflagellate</name>
    <dbReference type="NCBI Taxonomy" id="89957"/>
    <lineage>
        <taxon>Eukaryota</taxon>
        <taxon>Sar</taxon>
        <taxon>Alveolata</taxon>
        <taxon>Dinophyceae</taxon>
        <taxon>Suessiales</taxon>
        <taxon>Suessiaceae</taxon>
        <taxon>Polarella</taxon>
    </lineage>
</organism>
<dbReference type="Proteomes" id="UP000654075">
    <property type="component" value="Unassembled WGS sequence"/>
</dbReference>
<dbReference type="Pfam" id="PF07707">
    <property type="entry name" value="BACK"/>
    <property type="match status" value="1"/>
</dbReference>
<dbReference type="InterPro" id="IPR011705">
    <property type="entry name" value="BACK"/>
</dbReference>
<dbReference type="PROSITE" id="PS50097">
    <property type="entry name" value="BTB"/>
    <property type="match status" value="1"/>
</dbReference>
<accession>A0A813FK35</accession>
<dbReference type="PANTHER" id="PTHR24410:SF23">
    <property type="entry name" value="BTB DOMAIN-CONTAINING PROTEIN-RELATED"/>
    <property type="match status" value="1"/>
</dbReference>
<dbReference type="PANTHER" id="PTHR24410">
    <property type="entry name" value="HL07962P-RELATED"/>
    <property type="match status" value="1"/>
</dbReference>
<dbReference type="InterPro" id="IPR000210">
    <property type="entry name" value="BTB/POZ_dom"/>
</dbReference>
<name>A0A813FK35_POLGL</name>
<dbReference type="EMBL" id="CAJNNV010025110">
    <property type="protein sequence ID" value="CAE8612339.1"/>
    <property type="molecule type" value="Genomic_DNA"/>
</dbReference>
<reference evidence="2" key="1">
    <citation type="submission" date="2021-02" db="EMBL/GenBank/DDBJ databases">
        <authorList>
            <person name="Dougan E. K."/>
            <person name="Rhodes N."/>
            <person name="Thang M."/>
            <person name="Chan C."/>
        </authorList>
    </citation>
    <scope>NUCLEOTIDE SEQUENCE</scope>
</reference>
<dbReference type="InterPro" id="IPR011333">
    <property type="entry name" value="SKP1/BTB/POZ_sf"/>
</dbReference>
<dbReference type="AlphaFoldDB" id="A0A813FK35"/>
<gene>
    <name evidence="2" type="ORF">PGLA1383_LOCUS30133</name>
</gene>
<dbReference type="SUPFAM" id="SSF54695">
    <property type="entry name" value="POZ domain"/>
    <property type="match status" value="1"/>
</dbReference>
<dbReference type="Pfam" id="PF00651">
    <property type="entry name" value="BTB"/>
    <property type="match status" value="1"/>
</dbReference>
<evidence type="ECO:0000313" key="3">
    <source>
        <dbReference type="Proteomes" id="UP000654075"/>
    </source>
</evidence>
<dbReference type="Gene3D" id="1.25.40.420">
    <property type="match status" value="1"/>
</dbReference>
<sequence length="535" mass="60773">MAKLFEEIFETGGSGDIELVIVDEREDPDDVLRLRCHSLILTQHPYFYKMLSSSTLREGITREVVISEPRVEFVELIRFIYRNQVEINQHTVLGILSLADKYCIDEVVDLCLKYIKDNFDADMFFNFYNITTLNSTYQEKLKDQLMNALQHRRNLISVTDDPRWGELPLALVEMILLQDDLPITSESEVLTLIAQWMNSHRRKAEDVARLLGCFRKGDGIKVRISDVAYLIQTLGCDVFSEKEPRTGASVWDPNFVIDRHEGAGTNGIVQADYGEQRREVDDGEIVHQLGPKDFLQQEPGWAYPGVHRCRVSLTSTSWSHRERRLLRSGPGQASALQKRAFECSPSKPVERSPSPPPAAFQVRRPPIEAFETFDIAAQMSDGSESNALLGGGVIRNLTQEKIDHELVDHQIVCGVTSGGQRHGVRISQRDRTAIYVVEDLNGKHCLHVGGTISSVTFDLELMIGEPMNCGISRCRFALLRDSHKLMEEWFDVSAKVPLRFYISSSYFDKSPAYTVSVRWLRPCDQSSGRHFYIGQ</sequence>